<evidence type="ECO:0000256" key="8">
    <source>
        <dbReference type="ARBA" id="ARBA00022723"/>
    </source>
</evidence>
<feature type="region of interest" description="Regulatory domain" evidence="11">
    <location>
        <begin position="391"/>
        <end position="524"/>
    </location>
</feature>
<dbReference type="Pfam" id="PF00682">
    <property type="entry name" value="HMGL-like"/>
    <property type="match status" value="1"/>
</dbReference>
<dbReference type="RefSeq" id="WP_307396053.1">
    <property type="nucleotide sequence ID" value="NZ_BAAADK010000014.1"/>
</dbReference>
<dbReference type="HAMAP" id="MF_01025">
    <property type="entry name" value="LeuA_type1"/>
    <property type="match status" value="1"/>
</dbReference>
<dbReference type="InterPro" id="IPR000891">
    <property type="entry name" value="PYR_CT"/>
</dbReference>
<comment type="caution">
    <text evidence="13">The sequence shown here is derived from an EMBL/GenBank/DDBJ whole genome shotgun (WGS) entry which is preliminary data.</text>
</comment>
<dbReference type="NCBIfam" id="TIGR00973">
    <property type="entry name" value="leuA_bact"/>
    <property type="match status" value="1"/>
</dbReference>
<evidence type="ECO:0000256" key="6">
    <source>
        <dbReference type="ARBA" id="ARBA00022605"/>
    </source>
</evidence>
<reference evidence="13 14" key="1">
    <citation type="submission" date="2023-07" db="EMBL/GenBank/DDBJ databases">
        <title>Genomic Encyclopedia of Type Strains, Phase IV (KMG-IV): sequencing the most valuable type-strain genomes for metagenomic binning, comparative biology and taxonomic classification.</title>
        <authorList>
            <person name="Goeker M."/>
        </authorList>
    </citation>
    <scope>NUCLEOTIDE SEQUENCE [LARGE SCALE GENOMIC DNA]</scope>
    <source>
        <strain evidence="13 14">DSM 12751</strain>
    </source>
</reference>
<keyword evidence="9 11" id="KW-0464">Manganese</keyword>
<keyword evidence="7 11" id="KW-0808">Transferase</keyword>
<organism evidence="13 14">
    <name type="scientific">Caldalkalibacillus horti</name>
    <dbReference type="NCBI Taxonomy" id="77523"/>
    <lineage>
        <taxon>Bacteria</taxon>
        <taxon>Bacillati</taxon>
        <taxon>Bacillota</taxon>
        <taxon>Bacilli</taxon>
        <taxon>Bacillales</taxon>
        <taxon>Bacillaceae</taxon>
        <taxon>Caldalkalibacillus</taxon>
    </lineage>
</organism>
<feature type="binding site" evidence="11">
    <location>
        <position position="237"/>
    </location>
    <ligand>
        <name>Mn(2+)</name>
        <dbReference type="ChEBI" id="CHEBI:29035"/>
    </ligand>
</feature>
<dbReference type="InterPro" id="IPR013785">
    <property type="entry name" value="Aldolase_TIM"/>
</dbReference>
<evidence type="ECO:0000313" key="13">
    <source>
        <dbReference type="EMBL" id="MDQ0167249.1"/>
    </source>
</evidence>
<comment type="subunit">
    <text evidence="11">Homodimer.</text>
</comment>
<dbReference type="SMART" id="SM00917">
    <property type="entry name" value="LeuA_dimer"/>
    <property type="match status" value="1"/>
</dbReference>
<evidence type="ECO:0000259" key="12">
    <source>
        <dbReference type="PROSITE" id="PS50991"/>
    </source>
</evidence>
<evidence type="ECO:0000256" key="10">
    <source>
        <dbReference type="ARBA" id="ARBA00023304"/>
    </source>
</evidence>
<feature type="binding site" evidence="11">
    <location>
        <position position="13"/>
    </location>
    <ligand>
        <name>Mn(2+)</name>
        <dbReference type="ChEBI" id="CHEBI:29035"/>
    </ligand>
</feature>
<feature type="binding site" evidence="11">
    <location>
        <position position="201"/>
    </location>
    <ligand>
        <name>Mn(2+)</name>
        <dbReference type="ChEBI" id="CHEBI:29035"/>
    </ligand>
</feature>
<protein>
    <recommendedName>
        <fullName evidence="4 11">2-isopropylmalate synthase</fullName>
        <ecNumber evidence="3 11">2.3.3.13</ecNumber>
    </recommendedName>
    <alternativeName>
        <fullName evidence="11">Alpha-IPM synthase</fullName>
    </alternativeName>
    <alternativeName>
        <fullName evidence="11">Alpha-isopropylmalate synthase</fullName>
    </alternativeName>
</protein>
<dbReference type="InterPro" id="IPR013709">
    <property type="entry name" value="2-isopropylmalate_synth_dimer"/>
</dbReference>
<evidence type="ECO:0000256" key="3">
    <source>
        <dbReference type="ARBA" id="ARBA00012973"/>
    </source>
</evidence>
<dbReference type="Pfam" id="PF08502">
    <property type="entry name" value="LeuA_dimer"/>
    <property type="match status" value="1"/>
</dbReference>
<comment type="pathway">
    <text evidence="1 11">Amino-acid biosynthesis; L-leucine biosynthesis; L-leucine from 3-methyl-2-oxobutanoate: step 1/4.</text>
</comment>
<dbReference type="PROSITE" id="PS50991">
    <property type="entry name" value="PYR_CT"/>
    <property type="match status" value="1"/>
</dbReference>
<keyword evidence="13" id="KW-0012">Acyltransferase</keyword>
<evidence type="ECO:0000256" key="11">
    <source>
        <dbReference type="HAMAP-Rule" id="MF_01025"/>
    </source>
</evidence>
<dbReference type="InterPro" id="IPR050073">
    <property type="entry name" value="2-IPM_HCS-like"/>
</dbReference>
<comment type="similarity">
    <text evidence="2 11">Belongs to the alpha-IPM synthase/homocitrate synthase family. LeuA type 1 subfamily.</text>
</comment>
<dbReference type="InterPro" id="IPR054691">
    <property type="entry name" value="LeuA/HCS_post-cat"/>
</dbReference>
<dbReference type="SUPFAM" id="SSF110921">
    <property type="entry name" value="2-isopropylmalate synthase LeuA, allosteric (dimerisation) domain"/>
    <property type="match status" value="1"/>
</dbReference>
<feature type="binding site" evidence="11">
    <location>
        <position position="203"/>
    </location>
    <ligand>
        <name>Mn(2+)</name>
        <dbReference type="ChEBI" id="CHEBI:29035"/>
    </ligand>
</feature>
<dbReference type="Proteomes" id="UP001235840">
    <property type="component" value="Unassembled WGS sequence"/>
</dbReference>
<keyword evidence="5 11" id="KW-0432">Leucine biosynthesis</keyword>
<name>A0ABT9W1Y0_9BACI</name>
<proteinExistence type="inferred from homology"/>
<dbReference type="PROSITE" id="PS00815">
    <property type="entry name" value="AIPM_HOMOCIT_SYNTH_1"/>
    <property type="match status" value="1"/>
</dbReference>
<dbReference type="CDD" id="cd07940">
    <property type="entry name" value="DRE_TIM_IPMS"/>
    <property type="match status" value="1"/>
</dbReference>
<feature type="domain" description="Pyruvate carboxyltransferase" evidence="12">
    <location>
        <begin position="4"/>
        <end position="266"/>
    </location>
</feature>
<dbReference type="Pfam" id="PF22617">
    <property type="entry name" value="HCS_D2"/>
    <property type="match status" value="1"/>
</dbReference>
<dbReference type="EC" id="2.3.3.13" evidence="3 11"/>
<sequence length="524" mass="57710">MRKITVFDTTLRDGEQSAGVNLNLQEKLEIARQLERLGVDIIEAGFPAASPGDLASTKEIAQTIKGASVTGLARASKKDIDAAWEALKVAAEPRLHVFLATSPIHRQHKLKMSKDEVVAKAVETVRYAKTFFPQVQFSAEDAGRTELEFLREVITAVIDAGATVVNIPDTVGYLMPEEYGAIFKYLKDEVPNIDKALLSAHCHDDLGFAVANSLAAIQNGATQVEGTINGIGERAGNAALEEILVNLNIRQDFYQAEARAKLDQLSRTSRLVASLTGMQVPPNKAVVGANAFAHESGIHQDGVLKERTTYEIISPQLVGLDSNQLVLGKHSGRHALKERMEFLGYSLSEEQLQDLFIKFKELADKKKELHDDDLVALVHDSTLTEDGDVFKLDYLHVSYMNSIATATIRLETPSGLQTEEAAIGSGSVEAIYNTIEKMVQMRIHLLDYKIRSLSKGRDALAEVYVKVSYEGFVGTGRGIDHDVLGASSKAFIDSINRLRKMKKPKHFIEDQEEYSTHCVQDSFN</sequence>
<dbReference type="PANTHER" id="PTHR10277">
    <property type="entry name" value="HOMOCITRATE SYNTHASE-RELATED"/>
    <property type="match status" value="1"/>
</dbReference>
<keyword evidence="14" id="KW-1185">Reference proteome</keyword>
<dbReference type="Gene3D" id="1.10.238.260">
    <property type="match status" value="1"/>
</dbReference>
<evidence type="ECO:0000256" key="9">
    <source>
        <dbReference type="ARBA" id="ARBA00023211"/>
    </source>
</evidence>
<keyword evidence="6 11" id="KW-0028">Amino-acid biosynthesis</keyword>
<dbReference type="SUPFAM" id="SSF51569">
    <property type="entry name" value="Aldolase"/>
    <property type="match status" value="1"/>
</dbReference>
<evidence type="ECO:0000256" key="4">
    <source>
        <dbReference type="ARBA" id="ARBA00018198"/>
    </source>
</evidence>
<keyword evidence="10 11" id="KW-0100">Branched-chain amino acid biosynthesis</keyword>
<comment type="catalytic activity">
    <reaction evidence="11">
        <text>3-methyl-2-oxobutanoate + acetyl-CoA + H2O = (2S)-2-isopropylmalate + CoA + H(+)</text>
        <dbReference type="Rhea" id="RHEA:21524"/>
        <dbReference type="ChEBI" id="CHEBI:1178"/>
        <dbReference type="ChEBI" id="CHEBI:11851"/>
        <dbReference type="ChEBI" id="CHEBI:15377"/>
        <dbReference type="ChEBI" id="CHEBI:15378"/>
        <dbReference type="ChEBI" id="CHEBI:57287"/>
        <dbReference type="ChEBI" id="CHEBI:57288"/>
        <dbReference type="EC" id="2.3.3.13"/>
    </reaction>
</comment>
<dbReference type="PROSITE" id="PS00816">
    <property type="entry name" value="AIPM_HOMOCIT_SYNTH_2"/>
    <property type="match status" value="1"/>
</dbReference>
<dbReference type="InterPro" id="IPR036230">
    <property type="entry name" value="LeuA_allosteric_dom_sf"/>
</dbReference>
<dbReference type="EMBL" id="JAUSTY010000014">
    <property type="protein sequence ID" value="MDQ0167249.1"/>
    <property type="molecule type" value="Genomic_DNA"/>
</dbReference>
<evidence type="ECO:0000256" key="2">
    <source>
        <dbReference type="ARBA" id="ARBA00009396"/>
    </source>
</evidence>
<dbReference type="Gene3D" id="3.30.160.270">
    <property type="match status" value="1"/>
</dbReference>
<accession>A0ABT9W1Y0</accession>
<comment type="function">
    <text evidence="11">Catalyzes the condensation of the acetyl group of acetyl-CoA with 3-methyl-2-oxobutanoate (2-ketoisovalerate) to form 3-carboxy-3-hydroxy-4-methylpentanoate (2-isopropylmalate).</text>
</comment>
<dbReference type="GO" id="GO:0003852">
    <property type="term" value="F:2-isopropylmalate synthase activity"/>
    <property type="evidence" value="ECO:0007669"/>
    <property type="project" value="UniProtKB-EC"/>
</dbReference>
<evidence type="ECO:0000256" key="7">
    <source>
        <dbReference type="ARBA" id="ARBA00022679"/>
    </source>
</evidence>
<dbReference type="InterPro" id="IPR005671">
    <property type="entry name" value="LeuA_bact_synth"/>
</dbReference>
<evidence type="ECO:0000256" key="1">
    <source>
        <dbReference type="ARBA" id="ARBA00004689"/>
    </source>
</evidence>
<evidence type="ECO:0000313" key="14">
    <source>
        <dbReference type="Proteomes" id="UP001235840"/>
    </source>
</evidence>
<dbReference type="NCBIfam" id="NF002088">
    <property type="entry name" value="PRK00915.1-5"/>
    <property type="match status" value="1"/>
</dbReference>
<dbReference type="InterPro" id="IPR002034">
    <property type="entry name" value="AIPM/Hcit_synth_CS"/>
</dbReference>
<dbReference type="NCBIfam" id="NF002086">
    <property type="entry name" value="PRK00915.1-3"/>
    <property type="match status" value="1"/>
</dbReference>
<gene>
    <name evidence="11" type="primary">leuA</name>
    <name evidence="13" type="ORF">J2S11_003174</name>
</gene>
<keyword evidence="8 11" id="KW-0479">Metal-binding</keyword>
<dbReference type="Gene3D" id="3.20.20.70">
    <property type="entry name" value="Aldolase class I"/>
    <property type="match status" value="1"/>
</dbReference>
<comment type="cofactor">
    <cofactor evidence="11">
        <name>Mn(2+)</name>
        <dbReference type="ChEBI" id="CHEBI:29035"/>
    </cofactor>
</comment>
<evidence type="ECO:0000256" key="5">
    <source>
        <dbReference type="ARBA" id="ARBA00022430"/>
    </source>
</evidence>
<keyword evidence="11" id="KW-0963">Cytoplasm</keyword>
<dbReference type="PANTHER" id="PTHR10277:SF9">
    <property type="entry name" value="2-ISOPROPYLMALATE SYNTHASE 1, CHLOROPLASTIC-RELATED"/>
    <property type="match status" value="1"/>
</dbReference>